<dbReference type="PRINTS" id="PR00069">
    <property type="entry name" value="ALDKETRDTASE"/>
</dbReference>
<name>A0A7S0UJE6_9CHLO</name>
<protein>
    <recommendedName>
        <fullName evidence="5">NADP-dependent oxidoreductase domain-containing protein</fullName>
    </recommendedName>
</protein>
<keyword evidence="2" id="KW-0521">NADP</keyword>
<feature type="compositionally biased region" description="Basic and acidic residues" evidence="4">
    <location>
        <begin position="293"/>
        <end position="303"/>
    </location>
</feature>
<dbReference type="InterPro" id="IPR020471">
    <property type="entry name" value="AKR"/>
</dbReference>
<accession>A0A7S0UJE6</accession>
<comment type="similarity">
    <text evidence="1">Belongs to the aldo/keto reductase family.</text>
</comment>
<feature type="compositionally biased region" description="Acidic residues" evidence="4">
    <location>
        <begin position="328"/>
        <end position="337"/>
    </location>
</feature>
<dbReference type="InterPro" id="IPR018170">
    <property type="entry name" value="Aldo/ket_reductase_CS"/>
</dbReference>
<evidence type="ECO:0000256" key="1">
    <source>
        <dbReference type="ARBA" id="ARBA00007905"/>
    </source>
</evidence>
<dbReference type="SUPFAM" id="SSF51430">
    <property type="entry name" value="NAD(P)-linked oxidoreductase"/>
    <property type="match status" value="1"/>
</dbReference>
<dbReference type="AlphaFoldDB" id="A0A7S0UJE6"/>
<organism evidence="6">
    <name type="scientific">Polytomella parva</name>
    <dbReference type="NCBI Taxonomy" id="51329"/>
    <lineage>
        <taxon>Eukaryota</taxon>
        <taxon>Viridiplantae</taxon>
        <taxon>Chlorophyta</taxon>
        <taxon>core chlorophytes</taxon>
        <taxon>Chlorophyceae</taxon>
        <taxon>CS clade</taxon>
        <taxon>Chlamydomonadales</taxon>
        <taxon>Chlamydomonadaceae</taxon>
        <taxon>Polytomella</taxon>
    </lineage>
</organism>
<evidence type="ECO:0000256" key="2">
    <source>
        <dbReference type="ARBA" id="ARBA00022857"/>
    </source>
</evidence>
<dbReference type="PROSITE" id="PS00062">
    <property type="entry name" value="ALDOKETO_REDUCTASE_2"/>
    <property type="match status" value="1"/>
</dbReference>
<keyword evidence="3" id="KW-0560">Oxidoreductase</keyword>
<evidence type="ECO:0000259" key="5">
    <source>
        <dbReference type="Pfam" id="PF00248"/>
    </source>
</evidence>
<reference evidence="6" key="1">
    <citation type="submission" date="2021-01" db="EMBL/GenBank/DDBJ databases">
        <authorList>
            <person name="Corre E."/>
            <person name="Pelletier E."/>
            <person name="Niang G."/>
            <person name="Scheremetjew M."/>
            <person name="Finn R."/>
            <person name="Kale V."/>
            <person name="Holt S."/>
            <person name="Cochrane G."/>
            <person name="Meng A."/>
            <person name="Brown T."/>
            <person name="Cohen L."/>
        </authorList>
    </citation>
    <scope>NUCLEOTIDE SEQUENCE</scope>
    <source>
        <strain evidence="6">SAG 63-3</strain>
    </source>
</reference>
<evidence type="ECO:0000256" key="3">
    <source>
        <dbReference type="ARBA" id="ARBA00023002"/>
    </source>
</evidence>
<proteinExistence type="inferred from homology"/>
<dbReference type="GO" id="GO:0016616">
    <property type="term" value="F:oxidoreductase activity, acting on the CH-OH group of donors, NAD or NADP as acceptor"/>
    <property type="evidence" value="ECO:0007669"/>
    <property type="project" value="UniProtKB-ARBA"/>
</dbReference>
<dbReference type="PANTHER" id="PTHR43827:SF3">
    <property type="entry name" value="NADP-DEPENDENT OXIDOREDUCTASE DOMAIN-CONTAINING PROTEIN"/>
    <property type="match status" value="1"/>
</dbReference>
<sequence>MLKPVTVGPGCRSSITLNSLLKANPLNKYIILKNEVIMPLIGLGTFLAKGDEVQTAIQAALKCGIRHIDTAAVYKNEQDVAEALRKSTIPREEVFITTKISPKSQGRVRAAEACRNLLRNLDTDYIDLVLIHWPGSAKLDSTSDQNVVLRQETWEVLEEYYHKGVFRAIGVSNYEPCHLEPMMIRSKSSPKAIPPLVNQIEVHPRWPNRAVREYNSHNGIVTVAYSSLACGNLLNDPTVLEIAHREGVAPAVLLLRWGLQKQCLILPKSVNPSRISTCFAPDRVMKEPALGEGTEKEQTARQDTEEEAAMEVESRGQKEAEKGKGDVEGEGSTEEDEKEGRKKDGKGRKRPVYGRPKEKVCCWPAMPRLISEAAEKALDNLGEKEPEKFCWDPRIVV</sequence>
<dbReference type="InterPro" id="IPR036812">
    <property type="entry name" value="NAD(P)_OxRdtase_dom_sf"/>
</dbReference>
<dbReference type="Pfam" id="PF00248">
    <property type="entry name" value="Aldo_ket_red"/>
    <property type="match status" value="1"/>
</dbReference>
<feature type="region of interest" description="Disordered" evidence="4">
    <location>
        <begin position="286"/>
        <end position="354"/>
    </location>
</feature>
<dbReference type="FunFam" id="3.20.20.100:FF:000002">
    <property type="entry name" value="2,5-diketo-D-gluconic acid reductase A"/>
    <property type="match status" value="1"/>
</dbReference>
<feature type="compositionally biased region" description="Basic residues" evidence="4">
    <location>
        <begin position="343"/>
        <end position="352"/>
    </location>
</feature>
<evidence type="ECO:0000313" key="6">
    <source>
        <dbReference type="EMBL" id="CAD8764446.1"/>
    </source>
</evidence>
<dbReference type="PANTHER" id="PTHR43827">
    <property type="entry name" value="2,5-DIKETO-D-GLUCONIC ACID REDUCTASE"/>
    <property type="match status" value="1"/>
</dbReference>
<dbReference type="InterPro" id="IPR023210">
    <property type="entry name" value="NADP_OxRdtase_dom"/>
</dbReference>
<feature type="compositionally biased region" description="Basic and acidic residues" evidence="4">
    <location>
        <begin position="312"/>
        <end position="327"/>
    </location>
</feature>
<dbReference type="Gene3D" id="3.20.20.100">
    <property type="entry name" value="NADP-dependent oxidoreductase domain"/>
    <property type="match status" value="1"/>
</dbReference>
<feature type="domain" description="NADP-dependent oxidoreductase" evidence="5">
    <location>
        <begin position="41"/>
        <end position="276"/>
    </location>
</feature>
<dbReference type="EMBL" id="HBFM01001474">
    <property type="protein sequence ID" value="CAD8764446.1"/>
    <property type="molecule type" value="Transcribed_RNA"/>
</dbReference>
<gene>
    <name evidence="6" type="ORF">PPAR00522_LOCUS830</name>
</gene>
<evidence type="ECO:0000256" key="4">
    <source>
        <dbReference type="SAM" id="MobiDB-lite"/>
    </source>
</evidence>